<keyword evidence="5" id="KW-0648">Protein biosynthesis</keyword>
<evidence type="ECO:0000313" key="8">
    <source>
        <dbReference type="EMBL" id="MBU9713146.1"/>
    </source>
</evidence>
<comment type="subcellular location">
    <subcellularLocation>
        <location evidence="5">Cytoplasm</location>
    </subcellularLocation>
</comment>
<name>A0ABS6JHK1_9BACI</name>
<evidence type="ECO:0000256" key="2">
    <source>
        <dbReference type="ARBA" id="ARBA00022490"/>
    </source>
</evidence>
<dbReference type="PANTHER" id="PTHR43556:SF2">
    <property type="entry name" value="PEPTIDE CHAIN RELEASE FACTOR RF3"/>
    <property type="match status" value="1"/>
</dbReference>
<protein>
    <recommendedName>
        <fullName evidence="5 6">Peptide chain release factor 3</fullName>
        <shortName evidence="5">RF-3</shortName>
    </recommendedName>
</protein>
<feature type="binding site" evidence="5">
    <location>
        <begin position="82"/>
        <end position="86"/>
    </location>
    <ligand>
        <name>GTP</name>
        <dbReference type="ChEBI" id="CHEBI:37565"/>
    </ligand>
</feature>
<dbReference type="Proteomes" id="UP000784880">
    <property type="component" value="Unassembled WGS sequence"/>
</dbReference>
<feature type="binding site" evidence="5">
    <location>
        <begin position="136"/>
        <end position="139"/>
    </location>
    <ligand>
        <name>GTP</name>
        <dbReference type="ChEBI" id="CHEBI:37565"/>
    </ligand>
</feature>
<dbReference type="NCBIfam" id="TIGR00231">
    <property type="entry name" value="small_GTP"/>
    <property type="match status" value="1"/>
</dbReference>
<dbReference type="CDD" id="cd03689">
    <property type="entry name" value="RF3_II"/>
    <property type="match status" value="1"/>
</dbReference>
<dbReference type="Pfam" id="PF00009">
    <property type="entry name" value="GTP_EFTU"/>
    <property type="match status" value="1"/>
</dbReference>
<dbReference type="InterPro" id="IPR000795">
    <property type="entry name" value="T_Tr_GTP-bd_dom"/>
</dbReference>
<accession>A0ABS6JHK1</accession>
<keyword evidence="9" id="KW-1185">Reference proteome</keyword>
<dbReference type="InterPro" id="IPR005225">
    <property type="entry name" value="Small_GTP-bd"/>
</dbReference>
<feature type="domain" description="Tr-type G" evidence="7">
    <location>
        <begin position="5"/>
        <end position="265"/>
    </location>
</feature>
<evidence type="ECO:0000259" key="7">
    <source>
        <dbReference type="PROSITE" id="PS51722"/>
    </source>
</evidence>
<gene>
    <name evidence="5" type="primary">prfC</name>
    <name evidence="8" type="ORF">KS419_15550</name>
</gene>
<dbReference type="HAMAP" id="MF_00072">
    <property type="entry name" value="Rel_fac_3"/>
    <property type="match status" value="1"/>
</dbReference>
<dbReference type="Pfam" id="PF22042">
    <property type="entry name" value="EF-G_D2"/>
    <property type="match status" value="1"/>
</dbReference>
<sequence length="514" mass="58701">MSNSTPRRTFAIISHPDAGKTTLTEKLLLLGGGIRSAGTVKGKKSGKFATSDWMEIEKQRGISVTSSVMQLIYNDIQINILDTPGHQDFSEDTYRTLTAVDTAVMVIDSVKGIEAQTLKLFKVCRMRGIPILTFINKLDREGKEPLDLLSEIEEVLEMETYPMNWPIGMGKTLRGIYSIPDERIEVYNESHEREIVPYSEQTVLQNYEVEKLEEDIMLLEEAGNEFTMEKVQNGQLTPVFFGSALSSFGVQSFLDQFVKLAAEPQPRKASGDLIQPDNSTFSGFVFKIQANMNPNHRDRIAFLRVCSGRFDRGMEVMLSRTGKKMKLNQSHSFFASDRETVDSAMPGDIIGLYDSGNFQVGDTIVTGNERFVYEEMPQFPPEKFAKITAKNALKHKQYHKGMEQLVQEGTIQLYKTPYFEDYIIGAVGELQFQVFEYRMKNEYNVDIEFQHLTHELARWVTEGDVTDKMTDSRKMLVNDQQGRPVILFENEFALRYFQDKFPDLKLSTGWELLE</sequence>
<keyword evidence="3 5" id="KW-0547">Nucleotide-binding</keyword>
<evidence type="ECO:0000256" key="6">
    <source>
        <dbReference type="NCBIfam" id="TIGR00503"/>
    </source>
</evidence>
<dbReference type="NCBIfam" id="NF001964">
    <property type="entry name" value="PRK00741.1"/>
    <property type="match status" value="1"/>
</dbReference>
<dbReference type="InterPro" id="IPR032090">
    <property type="entry name" value="RF3_C"/>
</dbReference>
<dbReference type="PROSITE" id="PS00301">
    <property type="entry name" value="G_TR_1"/>
    <property type="match status" value="1"/>
</dbReference>
<keyword evidence="2 5" id="KW-0963">Cytoplasm</keyword>
<organism evidence="8 9">
    <name type="scientific">Evansella tamaricis</name>
    <dbReference type="NCBI Taxonomy" id="2069301"/>
    <lineage>
        <taxon>Bacteria</taxon>
        <taxon>Bacillati</taxon>
        <taxon>Bacillota</taxon>
        <taxon>Bacilli</taxon>
        <taxon>Bacillales</taxon>
        <taxon>Bacillaceae</taxon>
        <taxon>Evansella</taxon>
    </lineage>
</organism>
<dbReference type="EMBL" id="JAHQCS010000122">
    <property type="protein sequence ID" value="MBU9713146.1"/>
    <property type="molecule type" value="Genomic_DNA"/>
</dbReference>
<keyword evidence="4 5" id="KW-0342">GTP-binding</keyword>
<dbReference type="InterPro" id="IPR004548">
    <property type="entry name" value="PrfC"/>
</dbReference>
<evidence type="ECO:0000256" key="3">
    <source>
        <dbReference type="ARBA" id="ARBA00022741"/>
    </source>
</evidence>
<comment type="caution">
    <text evidence="8">The sequence shown here is derived from an EMBL/GenBank/DDBJ whole genome shotgun (WGS) entry which is preliminary data.</text>
</comment>
<evidence type="ECO:0000313" key="9">
    <source>
        <dbReference type="Proteomes" id="UP000784880"/>
    </source>
</evidence>
<dbReference type="PROSITE" id="PS51722">
    <property type="entry name" value="G_TR_2"/>
    <property type="match status" value="1"/>
</dbReference>
<reference evidence="8 9" key="1">
    <citation type="submission" date="2021-06" db="EMBL/GenBank/DDBJ databases">
        <title>Bacillus sp. RD4P76, an endophyte from a halophyte.</title>
        <authorList>
            <person name="Sun J.-Q."/>
        </authorList>
    </citation>
    <scope>NUCLEOTIDE SEQUENCE [LARGE SCALE GENOMIC DNA]</scope>
    <source>
        <strain evidence="8 9">CGMCC 1.15917</strain>
    </source>
</reference>
<proteinExistence type="inferred from homology"/>
<evidence type="ECO:0000256" key="4">
    <source>
        <dbReference type="ARBA" id="ARBA00023134"/>
    </source>
</evidence>
<feature type="binding site" evidence="5">
    <location>
        <begin position="14"/>
        <end position="21"/>
    </location>
    <ligand>
        <name>GTP</name>
        <dbReference type="ChEBI" id="CHEBI:37565"/>
    </ligand>
</feature>
<dbReference type="PANTHER" id="PTHR43556">
    <property type="entry name" value="PEPTIDE CHAIN RELEASE FACTOR RF3"/>
    <property type="match status" value="1"/>
</dbReference>
<evidence type="ECO:0000256" key="5">
    <source>
        <dbReference type="HAMAP-Rule" id="MF_00072"/>
    </source>
</evidence>
<dbReference type="RefSeq" id="WP_217067320.1">
    <property type="nucleotide sequence ID" value="NZ_JAHQCS010000122.1"/>
</dbReference>
<dbReference type="InterPro" id="IPR031157">
    <property type="entry name" value="G_TR_CS"/>
</dbReference>
<comment type="function">
    <text evidence="5">Increases the formation of ribosomal termination complexes and stimulates activities of RF-1 and RF-2. It binds guanine nucleotides and has strong preference for UGA stop codons. It may interact directly with the ribosome. The stimulation of RF-1 and RF-2 is significantly reduced by GTP and GDP, but not by GMP.</text>
</comment>
<dbReference type="InterPro" id="IPR053905">
    <property type="entry name" value="EF-G-like_DII"/>
</dbReference>
<evidence type="ECO:0000256" key="1">
    <source>
        <dbReference type="ARBA" id="ARBA00009978"/>
    </source>
</evidence>
<comment type="similarity">
    <text evidence="1 5">Belongs to the TRAFAC class translation factor GTPase superfamily. Classic translation factor GTPase family. PrfC subfamily.</text>
</comment>
<dbReference type="Pfam" id="PF16658">
    <property type="entry name" value="RF3_C"/>
    <property type="match status" value="1"/>
</dbReference>
<dbReference type="NCBIfam" id="TIGR00503">
    <property type="entry name" value="prfC"/>
    <property type="match status" value="1"/>
</dbReference>